<feature type="signal peptide" evidence="1">
    <location>
        <begin position="1"/>
        <end position="30"/>
    </location>
</feature>
<name>A0ABT2CE35_9ACTN</name>
<sequence length="178" mass="18456">MRLRTRQLLAVTGTALATAVALGAPSQAVAAGRGEPARVTCAAATTKVTVTPVKSPVNHLLITVKNTGKTLCDAYYAPALRFDDAQAATTVNRDSQPQAVVSLMPGESAYAGVTTSAADGSGTHGYTAHRLEVHFVNRTDTGSVGAPAKPALPKAGVWVDSSAQVTYWQYTAADALMW</sequence>
<feature type="chain" id="PRO_5046861103" evidence="1">
    <location>
        <begin position="31"/>
        <end position="178"/>
    </location>
</feature>
<evidence type="ECO:0000259" key="2">
    <source>
        <dbReference type="Pfam" id="PF14016"/>
    </source>
</evidence>
<evidence type="ECO:0000313" key="4">
    <source>
        <dbReference type="Proteomes" id="UP001431313"/>
    </source>
</evidence>
<dbReference type="RefSeq" id="WP_258786539.1">
    <property type="nucleotide sequence ID" value="NZ_JANUGQ010000005.1"/>
</dbReference>
<evidence type="ECO:0000256" key="1">
    <source>
        <dbReference type="SAM" id="SignalP"/>
    </source>
</evidence>
<proteinExistence type="predicted"/>
<reference evidence="3" key="1">
    <citation type="submission" date="2022-08" db="EMBL/GenBank/DDBJ databases">
        <authorList>
            <person name="Somphong A."/>
            <person name="Phongsopitanun W."/>
        </authorList>
    </citation>
    <scope>NUCLEOTIDE SEQUENCE</scope>
    <source>
        <strain evidence="3">LP05-1</strain>
    </source>
</reference>
<protein>
    <submittedName>
        <fullName evidence="3">DUF4232 domain-containing protein</fullName>
    </submittedName>
</protein>
<comment type="caution">
    <text evidence="3">The sequence shown here is derived from an EMBL/GenBank/DDBJ whole genome shotgun (WGS) entry which is preliminary data.</text>
</comment>
<feature type="domain" description="DUF4232" evidence="2">
    <location>
        <begin position="41"/>
        <end position="169"/>
    </location>
</feature>
<dbReference type="InterPro" id="IPR025326">
    <property type="entry name" value="DUF4232"/>
</dbReference>
<organism evidence="3 4">
    <name type="scientific">Streptomyces pyxinae</name>
    <dbReference type="NCBI Taxonomy" id="2970734"/>
    <lineage>
        <taxon>Bacteria</taxon>
        <taxon>Bacillati</taxon>
        <taxon>Actinomycetota</taxon>
        <taxon>Actinomycetes</taxon>
        <taxon>Kitasatosporales</taxon>
        <taxon>Streptomycetaceae</taxon>
        <taxon>Streptomyces</taxon>
    </lineage>
</organism>
<dbReference type="Proteomes" id="UP001431313">
    <property type="component" value="Unassembled WGS sequence"/>
</dbReference>
<accession>A0ABT2CE35</accession>
<dbReference type="Pfam" id="PF14016">
    <property type="entry name" value="DUF4232"/>
    <property type="match status" value="1"/>
</dbReference>
<evidence type="ECO:0000313" key="3">
    <source>
        <dbReference type="EMBL" id="MCS0635660.1"/>
    </source>
</evidence>
<gene>
    <name evidence="3" type="ORF">NX801_08280</name>
</gene>
<dbReference type="EMBL" id="JANUGQ010000005">
    <property type="protein sequence ID" value="MCS0635660.1"/>
    <property type="molecule type" value="Genomic_DNA"/>
</dbReference>
<keyword evidence="4" id="KW-1185">Reference proteome</keyword>
<keyword evidence="1" id="KW-0732">Signal</keyword>